<sequence>MKKIILASSSPRRKELLELHKIDFIIDFQTIDEVLDENLALPLRLEKLAYQKALPISSKYPKDIVIGADTMVCLNKQMLGKPKNRQEAFNMLNMLSNRTQTVYSAVAIIDNGKVATFCDDTKVTFKKLTEQEINDYLDTDEWRGKAGAYAIQGIGKCLVAKVEGDIETVIGLPVKIIERYLNFY</sequence>
<evidence type="ECO:0000256" key="1">
    <source>
        <dbReference type="ARBA" id="ARBA00001968"/>
    </source>
</evidence>
<reference evidence="5" key="1">
    <citation type="submission" date="2016-10" db="EMBL/GenBank/DDBJ databases">
        <authorList>
            <person name="Varghese N."/>
            <person name="Submissions S."/>
        </authorList>
    </citation>
    <scope>NUCLEOTIDE SEQUENCE [LARGE SCALE GENOMIC DNA]</scope>
    <source>
        <strain evidence="5">DSM 1551</strain>
    </source>
</reference>
<dbReference type="GeneID" id="78288188"/>
<feature type="site" description="Important for substrate specificity" evidence="3">
    <location>
        <position position="12"/>
    </location>
</feature>
<comment type="subcellular location">
    <subcellularLocation>
        <location evidence="3">Cytoplasm</location>
    </subcellularLocation>
</comment>
<accession>A0A1I0EC68</accession>
<comment type="cofactor">
    <cofactor evidence="1 3">
        <name>a divalent metal cation</name>
        <dbReference type="ChEBI" id="CHEBI:60240"/>
    </cofactor>
</comment>
<dbReference type="NCBIfam" id="TIGR00172">
    <property type="entry name" value="maf"/>
    <property type="match status" value="1"/>
</dbReference>
<dbReference type="InterPro" id="IPR029001">
    <property type="entry name" value="ITPase-like_fam"/>
</dbReference>
<feature type="site" description="Important for substrate specificity" evidence="3">
    <location>
        <position position="152"/>
    </location>
</feature>
<keyword evidence="3" id="KW-0546">Nucleotide metabolism</keyword>
<comment type="caution">
    <text evidence="3">Lacks conserved residue(s) required for the propagation of feature annotation.</text>
</comment>
<dbReference type="PANTHER" id="PTHR43213:SF5">
    <property type="entry name" value="BIFUNCTIONAL DTTP_UTP PYROPHOSPHATASE_METHYLTRANSFERASE PROTEIN-RELATED"/>
    <property type="match status" value="1"/>
</dbReference>
<gene>
    <name evidence="4" type="ORF">SAMN04489758_11023</name>
</gene>
<dbReference type="PIRSF" id="PIRSF006305">
    <property type="entry name" value="Maf"/>
    <property type="match status" value="1"/>
</dbReference>
<evidence type="ECO:0000256" key="3">
    <source>
        <dbReference type="HAMAP-Rule" id="MF_00528"/>
    </source>
</evidence>
<dbReference type="Gene3D" id="3.90.950.10">
    <property type="match status" value="1"/>
</dbReference>
<comment type="function">
    <text evidence="3">Nucleoside triphosphate pyrophosphatase that hydrolyzes dTTP and UTP. May have a dual role in cell division arrest and in preventing the incorporation of modified nucleotides into cellular nucleic acids.</text>
</comment>
<dbReference type="InterPro" id="IPR003697">
    <property type="entry name" value="Maf-like"/>
</dbReference>
<dbReference type="Pfam" id="PF02545">
    <property type="entry name" value="Maf"/>
    <property type="match status" value="1"/>
</dbReference>
<dbReference type="Proteomes" id="UP000198558">
    <property type="component" value="Unassembled WGS sequence"/>
</dbReference>
<keyword evidence="3" id="KW-0963">Cytoplasm</keyword>
<keyword evidence="2 3" id="KW-0378">Hydrolase</keyword>
<dbReference type="GO" id="GO:0009117">
    <property type="term" value="P:nucleotide metabolic process"/>
    <property type="evidence" value="ECO:0007669"/>
    <property type="project" value="UniProtKB-KW"/>
</dbReference>
<comment type="catalytic activity">
    <reaction evidence="3">
        <text>UTP + H2O = UMP + diphosphate + H(+)</text>
        <dbReference type="Rhea" id="RHEA:29395"/>
        <dbReference type="ChEBI" id="CHEBI:15377"/>
        <dbReference type="ChEBI" id="CHEBI:15378"/>
        <dbReference type="ChEBI" id="CHEBI:33019"/>
        <dbReference type="ChEBI" id="CHEBI:46398"/>
        <dbReference type="ChEBI" id="CHEBI:57865"/>
        <dbReference type="EC" id="3.6.1.9"/>
    </reaction>
</comment>
<evidence type="ECO:0000313" key="4">
    <source>
        <dbReference type="EMBL" id="SET41951.1"/>
    </source>
</evidence>
<dbReference type="GO" id="GO:0005737">
    <property type="term" value="C:cytoplasm"/>
    <property type="evidence" value="ECO:0007669"/>
    <property type="project" value="UniProtKB-SubCell"/>
</dbReference>
<dbReference type="EC" id="3.6.1.9" evidence="3"/>
<evidence type="ECO:0000256" key="2">
    <source>
        <dbReference type="ARBA" id="ARBA00022801"/>
    </source>
</evidence>
<dbReference type="PANTHER" id="PTHR43213">
    <property type="entry name" value="BIFUNCTIONAL DTTP/UTP PYROPHOSPHATASE/METHYLTRANSFERASE PROTEIN-RELATED"/>
    <property type="match status" value="1"/>
</dbReference>
<dbReference type="HAMAP" id="MF_00528">
    <property type="entry name" value="Maf"/>
    <property type="match status" value="1"/>
</dbReference>
<comment type="similarity">
    <text evidence="3">Belongs to the Maf family. YhdE subfamily.</text>
</comment>
<protein>
    <recommendedName>
        <fullName evidence="3">dTTP/UTP pyrophosphatase</fullName>
        <shortName evidence="3">dTTPase/UTPase</shortName>
        <ecNumber evidence="3">3.6.1.9</ecNumber>
    </recommendedName>
    <alternativeName>
        <fullName evidence="3">Nucleoside triphosphate pyrophosphatase</fullName>
    </alternativeName>
    <alternativeName>
        <fullName evidence="3">Nucleotide pyrophosphatase</fullName>
        <shortName evidence="3">Nucleotide PPase</shortName>
    </alternativeName>
</protein>
<dbReference type="EMBL" id="FOIN01000010">
    <property type="protein sequence ID" value="SET41951.1"/>
    <property type="molecule type" value="Genomic_DNA"/>
</dbReference>
<organism evidence="4 5">
    <name type="scientific">Thomasclavelia cocleata</name>
    <dbReference type="NCBI Taxonomy" id="69824"/>
    <lineage>
        <taxon>Bacteria</taxon>
        <taxon>Bacillati</taxon>
        <taxon>Bacillota</taxon>
        <taxon>Erysipelotrichia</taxon>
        <taxon>Erysipelotrichales</taxon>
        <taxon>Coprobacillaceae</taxon>
        <taxon>Thomasclavelia</taxon>
    </lineage>
</organism>
<dbReference type="GO" id="GO:0036218">
    <property type="term" value="F:dTTP diphosphatase activity"/>
    <property type="evidence" value="ECO:0007669"/>
    <property type="project" value="RHEA"/>
</dbReference>
<evidence type="ECO:0000313" key="5">
    <source>
        <dbReference type="Proteomes" id="UP000198558"/>
    </source>
</evidence>
<dbReference type="GO" id="GO:0036221">
    <property type="term" value="F:UTP diphosphatase activity"/>
    <property type="evidence" value="ECO:0007669"/>
    <property type="project" value="RHEA"/>
</dbReference>
<feature type="site" description="Important for substrate specificity" evidence="3">
    <location>
        <position position="70"/>
    </location>
</feature>
<dbReference type="RefSeq" id="WP_092353439.1">
    <property type="nucleotide sequence ID" value="NZ_FOIN01000010.1"/>
</dbReference>
<feature type="active site" description="Proton acceptor" evidence="3">
    <location>
        <position position="69"/>
    </location>
</feature>
<dbReference type="OrthoDB" id="9807767at2"/>
<dbReference type="SUPFAM" id="SSF52972">
    <property type="entry name" value="ITPase-like"/>
    <property type="match status" value="1"/>
</dbReference>
<proteinExistence type="inferred from homology"/>
<keyword evidence="5" id="KW-1185">Reference proteome</keyword>
<name>A0A1I0EC68_9FIRM</name>
<dbReference type="CDD" id="cd00555">
    <property type="entry name" value="Maf"/>
    <property type="match status" value="1"/>
</dbReference>
<dbReference type="AlphaFoldDB" id="A0A1I0EC68"/>
<comment type="catalytic activity">
    <reaction evidence="3">
        <text>dTTP + H2O = dTMP + diphosphate + H(+)</text>
        <dbReference type="Rhea" id="RHEA:28534"/>
        <dbReference type="ChEBI" id="CHEBI:15377"/>
        <dbReference type="ChEBI" id="CHEBI:15378"/>
        <dbReference type="ChEBI" id="CHEBI:33019"/>
        <dbReference type="ChEBI" id="CHEBI:37568"/>
        <dbReference type="ChEBI" id="CHEBI:63528"/>
        <dbReference type="EC" id="3.6.1.9"/>
    </reaction>
</comment>